<evidence type="ECO:0000256" key="4">
    <source>
        <dbReference type="ARBA" id="ARBA00017575"/>
    </source>
</evidence>
<comment type="catalytic activity">
    <reaction evidence="24">
        <text>a 1,2-diacyl-sn-glycerol + ATP = a 1,2-diacyl-sn-glycero-3-phosphate + ADP + H(+)</text>
        <dbReference type="Rhea" id="RHEA:10272"/>
        <dbReference type="ChEBI" id="CHEBI:15378"/>
        <dbReference type="ChEBI" id="CHEBI:17815"/>
        <dbReference type="ChEBI" id="CHEBI:30616"/>
        <dbReference type="ChEBI" id="CHEBI:58608"/>
        <dbReference type="ChEBI" id="CHEBI:456216"/>
        <dbReference type="EC" id="2.7.1.107"/>
    </reaction>
</comment>
<feature type="binding site" evidence="22">
    <location>
        <position position="17"/>
    </location>
    <ligand>
        <name>ATP</name>
        <dbReference type="ChEBI" id="CHEBI:30616"/>
    </ligand>
</feature>
<evidence type="ECO:0000256" key="18">
    <source>
        <dbReference type="ARBA" id="ARBA00023209"/>
    </source>
</evidence>
<evidence type="ECO:0000256" key="11">
    <source>
        <dbReference type="ARBA" id="ARBA00022741"/>
    </source>
</evidence>
<comment type="cofactor">
    <cofactor evidence="23">
        <name>Mg(2+)</name>
        <dbReference type="ChEBI" id="CHEBI:18420"/>
    </cofactor>
    <text evidence="23">Mn(2+), Zn(2+), Cd(2+) and Co(2+) support activity to lesser extents.</text>
</comment>
<keyword evidence="12 24" id="KW-0418">Kinase</keyword>
<feature type="binding site" evidence="21">
    <location>
        <position position="56"/>
    </location>
    <ligand>
        <name>substrate</name>
    </ligand>
</feature>
<dbReference type="Gene3D" id="1.10.287.3610">
    <property type="match status" value="1"/>
</dbReference>
<evidence type="ECO:0000313" key="25">
    <source>
        <dbReference type="EMBL" id="XBS70028.1"/>
    </source>
</evidence>
<feature type="binding site" evidence="22">
    <location>
        <position position="77"/>
    </location>
    <ligand>
        <name>ATP</name>
        <dbReference type="ChEBI" id="CHEBI:30616"/>
    </ligand>
</feature>
<organism evidence="25">
    <name type="scientific">Acerihabitans sp. KWT182</name>
    <dbReference type="NCBI Taxonomy" id="3157919"/>
    <lineage>
        <taxon>Bacteria</taxon>
        <taxon>Pseudomonadati</taxon>
        <taxon>Pseudomonadota</taxon>
        <taxon>Gammaproteobacteria</taxon>
        <taxon>Enterobacterales</taxon>
        <taxon>Pectobacteriaceae</taxon>
        <taxon>Acerihabitans</taxon>
    </lineage>
</organism>
<keyword evidence="19 24" id="KW-1208">Phospholipid metabolism</keyword>
<accession>A0AAU7QAD0</accession>
<feature type="binding site" evidence="21">
    <location>
        <begin position="113"/>
        <end position="118"/>
    </location>
    <ligand>
        <name>substrate</name>
    </ligand>
</feature>
<feature type="binding site" evidence="23">
    <location>
        <position position="77"/>
    </location>
    <ligand>
        <name>a divalent metal cation</name>
        <dbReference type="ChEBI" id="CHEBI:60240"/>
    </ligand>
</feature>
<evidence type="ECO:0000256" key="15">
    <source>
        <dbReference type="ARBA" id="ARBA00022989"/>
    </source>
</evidence>
<dbReference type="Pfam" id="PF01219">
    <property type="entry name" value="DAGK_prokar"/>
    <property type="match status" value="1"/>
</dbReference>
<evidence type="ECO:0000256" key="16">
    <source>
        <dbReference type="ARBA" id="ARBA00023098"/>
    </source>
</evidence>
<feature type="binding site" evidence="23">
    <location>
        <position position="29"/>
    </location>
    <ligand>
        <name>a divalent metal cation</name>
        <dbReference type="ChEBI" id="CHEBI:60240"/>
    </ligand>
</feature>
<keyword evidence="16 24" id="KW-0443">Lipid metabolism</keyword>
<evidence type="ECO:0000256" key="23">
    <source>
        <dbReference type="PIRSR" id="PIRSR600829-4"/>
    </source>
</evidence>
<evidence type="ECO:0000256" key="7">
    <source>
        <dbReference type="ARBA" id="ARBA00022519"/>
    </source>
</evidence>
<evidence type="ECO:0000256" key="20">
    <source>
        <dbReference type="PIRSR" id="PIRSR600829-1"/>
    </source>
</evidence>
<sequence length="125" mass="13990">MANQISGLKRIYKAMGYSLKGFSAAWRHEAAFRQETVMAVLAIVLAYYLESDPVSRILLIGSVWMVLVVEIINSAIEAVVDRIGPESHPLSGRAKDLGSAAVTLTIILALWVWLDWLWRLIHRSL</sequence>
<dbReference type="AlphaFoldDB" id="A0AAU7QAD0"/>
<dbReference type="GO" id="GO:0004143">
    <property type="term" value="F:ATP-dependent diacylglycerol kinase activity"/>
    <property type="evidence" value="ECO:0007669"/>
    <property type="project" value="UniProtKB-EC"/>
</dbReference>
<dbReference type="GO" id="GO:0006654">
    <property type="term" value="P:phosphatidic acid biosynthetic process"/>
    <property type="evidence" value="ECO:0007669"/>
    <property type="project" value="InterPro"/>
</dbReference>
<evidence type="ECO:0000256" key="13">
    <source>
        <dbReference type="ARBA" id="ARBA00022840"/>
    </source>
</evidence>
<evidence type="ECO:0000256" key="19">
    <source>
        <dbReference type="ARBA" id="ARBA00023264"/>
    </source>
</evidence>
<dbReference type="InterPro" id="IPR000829">
    <property type="entry name" value="DAGK"/>
</dbReference>
<dbReference type="PANTHER" id="PTHR34299:SF1">
    <property type="entry name" value="DIACYLGLYCEROL KINASE"/>
    <property type="match status" value="1"/>
</dbReference>
<keyword evidence="15 24" id="KW-1133">Transmembrane helix</keyword>
<evidence type="ECO:0000256" key="5">
    <source>
        <dbReference type="ARBA" id="ARBA00022475"/>
    </source>
</evidence>
<keyword evidence="8 24" id="KW-0808">Transferase</keyword>
<evidence type="ECO:0000256" key="3">
    <source>
        <dbReference type="ARBA" id="ARBA00012133"/>
    </source>
</evidence>
<dbReference type="InterPro" id="IPR036945">
    <property type="entry name" value="DAGK_sf"/>
</dbReference>
<feature type="binding site" evidence="21">
    <location>
        <position position="70"/>
    </location>
    <ligand>
        <name>substrate</name>
    </ligand>
</feature>
<proteinExistence type="inferred from homology"/>
<evidence type="ECO:0000256" key="10">
    <source>
        <dbReference type="ARBA" id="ARBA00022723"/>
    </source>
</evidence>
<keyword evidence="7 24" id="KW-0997">Cell inner membrane</keyword>
<feature type="transmembrane region" description="Helical" evidence="24">
    <location>
        <begin position="55"/>
        <end position="76"/>
    </location>
</feature>
<keyword evidence="9 24" id="KW-0812">Transmembrane</keyword>
<gene>
    <name evidence="25" type="ORF">ABK905_01490</name>
</gene>
<dbReference type="CDD" id="cd14264">
    <property type="entry name" value="DAGK_IM"/>
    <property type="match status" value="1"/>
</dbReference>
<dbReference type="GO" id="GO:0046872">
    <property type="term" value="F:metal ion binding"/>
    <property type="evidence" value="ECO:0007669"/>
    <property type="project" value="UniProtKB-KW"/>
</dbReference>
<evidence type="ECO:0000256" key="12">
    <source>
        <dbReference type="ARBA" id="ARBA00022777"/>
    </source>
</evidence>
<feature type="binding site" evidence="21">
    <location>
        <position position="99"/>
    </location>
    <ligand>
        <name>substrate</name>
    </ligand>
</feature>
<protein>
    <recommendedName>
        <fullName evidence="4 24">Diacylglycerol kinase</fullName>
        <ecNumber evidence="3 24">2.7.1.107</ecNumber>
    </recommendedName>
</protein>
<evidence type="ECO:0000256" key="21">
    <source>
        <dbReference type="PIRSR" id="PIRSR600829-2"/>
    </source>
</evidence>
<comment type="function">
    <text evidence="24">Catalyzes the ATP-dependent phosphorylation of sn-l,2-diacylglycerol (DAG) to phosphatidic acid. Involved in the recycling of diacylglycerol produced as a by-product during membrane-derived oligosaccharide (MDO) biosynthesis.</text>
</comment>
<feature type="binding site" evidence="22">
    <location>
        <position position="10"/>
    </location>
    <ligand>
        <name>ATP</name>
        <dbReference type="ChEBI" id="CHEBI:30616"/>
    </ligand>
</feature>
<feature type="binding site" evidence="21">
    <location>
        <position position="10"/>
    </location>
    <ligand>
        <name>substrate</name>
    </ligand>
</feature>
<keyword evidence="11 22" id="KW-0547">Nucleotide-binding</keyword>
<dbReference type="PANTHER" id="PTHR34299">
    <property type="entry name" value="DIACYLGLYCEROL KINASE"/>
    <property type="match status" value="1"/>
</dbReference>
<feature type="binding site" evidence="22">
    <location>
        <begin position="86"/>
        <end position="88"/>
    </location>
    <ligand>
        <name>ATP</name>
        <dbReference type="ChEBI" id="CHEBI:30616"/>
    </ligand>
</feature>
<comment type="subcellular location">
    <subcellularLocation>
        <location evidence="1 24">Cell inner membrane</location>
        <topology evidence="1 24">Multi-pass membrane protein</topology>
    </subcellularLocation>
</comment>
<evidence type="ECO:0000256" key="22">
    <source>
        <dbReference type="PIRSR" id="PIRSR600829-3"/>
    </source>
</evidence>
<dbReference type="EMBL" id="CP157947">
    <property type="protein sequence ID" value="XBS70028.1"/>
    <property type="molecule type" value="Genomic_DNA"/>
</dbReference>
<name>A0AAU7QAD0_9GAMM</name>
<keyword evidence="13 22" id="KW-0067">ATP-binding</keyword>
<keyword evidence="18" id="KW-0594">Phospholipid biosynthesis</keyword>
<dbReference type="GO" id="GO:0005524">
    <property type="term" value="F:ATP binding"/>
    <property type="evidence" value="ECO:0007669"/>
    <property type="project" value="UniProtKB-KW"/>
</dbReference>
<feature type="active site" description="Proton acceptor" evidence="20">
    <location>
        <position position="70"/>
    </location>
</feature>
<dbReference type="EC" id="2.7.1.107" evidence="3 24"/>
<dbReference type="InterPro" id="IPR033718">
    <property type="entry name" value="DAGK_prok"/>
</dbReference>
<dbReference type="GO" id="GO:0005886">
    <property type="term" value="C:plasma membrane"/>
    <property type="evidence" value="ECO:0007669"/>
    <property type="project" value="UniProtKB-SubCell"/>
</dbReference>
<evidence type="ECO:0000256" key="6">
    <source>
        <dbReference type="ARBA" id="ARBA00022516"/>
    </source>
</evidence>
<feature type="binding site" evidence="22">
    <location>
        <position position="29"/>
    </location>
    <ligand>
        <name>ATP</name>
        <dbReference type="ChEBI" id="CHEBI:30616"/>
    </ligand>
</feature>
<evidence type="ECO:0000256" key="17">
    <source>
        <dbReference type="ARBA" id="ARBA00023136"/>
    </source>
</evidence>
<evidence type="ECO:0000256" key="9">
    <source>
        <dbReference type="ARBA" id="ARBA00022692"/>
    </source>
</evidence>
<evidence type="ECO:0000256" key="1">
    <source>
        <dbReference type="ARBA" id="ARBA00004429"/>
    </source>
</evidence>
<keyword evidence="14 23" id="KW-0460">Magnesium</keyword>
<dbReference type="PROSITE" id="PS01069">
    <property type="entry name" value="DAGK_PROKAR"/>
    <property type="match status" value="1"/>
</dbReference>
<keyword evidence="10 23" id="KW-0479">Metal-binding</keyword>
<feature type="transmembrane region" description="Helical" evidence="24">
    <location>
        <begin position="97"/>
        <end position="114"/>
    </location>
</feature>
<evidence type="ECO:0000256" key="24">
    <source>
        <dbReference type="RuleBase" id="RU363065"/>
    </source>
</evidence>
<feature type="binding site" evidence="22">
    <location>
        <begin position="95"/>
        <end position="96"/>
    </location>
    <ligand>
        <name>ATP</name>
        <dbReference type="ChEBI" id="CHEBI:30616"/>
    </ligand>
</feature>
<keyword evidence="5" id="KW-1003">Cell membrane</keyword>
<feature type="binding site" evidence="21">
    <location>
        <begin position="31"/>
        <end position="35"/>
    </location>
    <ligand>
        <name>substrate</name>
    </ligand>
</feature>
<evidence type="ECO:0000256" key="2">
    <source>
        <dbReference type="ARBA" id="ARBA00005967"/>
    </source>
</evidence>
<evidence type="ECO:0000256" key="8">
    <source>
        <dbReference type="ARBA" id="ARBA00022679"/>
    </source>
</evidence>
<comment type="caution">
    <text evidence="24">Lacks conserved residue(s) required for the propagation of feature annotation.</text>
</comment>
<comment type="similarity">
    <text evidence="2 24">Belongs to the bacterial diacylglycerol kinase family.</text>
</comment>
<keyword evidence="6" id="KW-0444">Lipid biosynthesis</keyword>
<keyword evidence="17 24" id="KW-0472">Membrane</keyword>
<evidence type="ECO:0000256" key="14">
    <source>
        <dbReference type="ARBA" id="ARBA00022842"/>
    </source>
</evidence>
<reference evidence="25" key="1">
    <citation type="submission" date="2024-06" db="EMBL/GenBank/DDBJ databases">
        <authorList>
            <person name="Coelho C."/>
            <person name="Bento M."/>
            <person name="Garcia E."/>
            <person name="Camelo A."/>
            <person name="Brandao I."/>
            <person name="Espirito Santo C."/>
            <person name="Trovao J."/>
            <person name="Verissimo A."/>
            <person name="Costa J."/>
            <person name="Tiago I."/>
        </authorList>
    </citation>
    <scope>NUCLEOTIDE SEQUENCE</scope>
    <source>
        <strain evidence="25">KWT182</strain>
    </source>
</reference>